<gene>
    <name evidence="3" type="ORF">H6F99_05405</name>
</gene>
<keyword evidence="4" id="KW-1185">Reference proteome</keyword>
<dbReference type="RefSeq" id="WP_190382460.1">
    <property type="nucleotide sequence ID" value="NZ_JACJQT010000009.1"/>
</dbReference>
<dbReference type="InterPro" id="IPR037215">
    <property type="entry name" value="GUN4-like_sf"/>
</dbReference>
<name>A0ABR8BUB0_APHFL</name>
<dbReference type="Proteomes" id="UP000606721">
    <property type="component" value="Unassembled WGS sequence"/>
</dbReference>
<dbReference type="Pfam" id="PF05419">
    <property type="entry name" value="GUN4"/>
    <property type="match status" value="1"/>
</dbReference>
<dbReference type="Gene3D" id="1.25.40.620">
    <property type="match status" value="1"/>
</dbReference>
<dbReference type="PANTHER" id="PTHR34800">
    <property type="entry name" value="TETRAPYRROLE-BINDING PROTEIN, CHLOROPLASTIC"/>
    <property type="match status" value="1"/>
</dbReference>
<reference evidence="3 4" key="1">
    <citation type="journal article" date="2020" name="ISME J.">
        <title>Comparative genomics reveals insights into cyanobacterial evolution and habitat adaptation.</title>
        <authorList>
            <person name="Chen M.Y."/>
            <person name="Teng W.K."/>
            <person name="Zhao L."/>
            <person name="Hu C.X."/>
            <person name="Zhou Y.K."/>
            <person name="Han B.P."/>
            <person name="Song L.R."/>
            <person name="Shu W.S."/>
        </authorList>
    </citation>
    <scope>NUCLEOTIDE SEQUENCE [LARGE SCALE GENOMIC DNA]</scope>
    <source>
        <strain evidence="3 4">FACHB-1040</strain>
    </source>
</reference>
<sequence>MIASDNNWKTPLGVYEKAIEELRNARTELQETQNNFLVTVQTLHTEIQTLKSQLRETQEKLETSEQITTETKSNLSQATDEIEKLKAMLNEPQANTQIIQELAEIKAQISQLQTHIQQPEQPTIVQALSNLKLQLSQLTDELTLVSHASGMDYRNLQQLLSAQNWQDADKETYSLMLKISERENVCWLDDGDIRKFPRYDLRIINQLWVRYSDGKFGFSIQKQILQNHKQFTARCGWIENLAKNELIKYKDYNFTLDANRGHLPSTPRIVGLGLRNTNEITHRLNIFYSRY</sequence>
<accession>A0ABR8BUB0</accession>
<dbReference type="PANTHER" id="PTHR34800:SF1">
    <property type="entry name" value="TETRAPYRROLE-BINDING PROTEIN, CHLOROPLASTIC"/>
    <property type="match status" value="1"/>
</dbReference>
<feature type="domain" description="GUN4-like" evidence="2">
    <location>
        <begin position="148"/>
        <end position="272"/>
    </location>
</feature>
<evidence type="ECO:0000313" key="4">
    <source>
        <dbReference type="Proteomes" id="UP000606721"/>
    </source>
</evidence>
<proteinExistence type="predicted"/>
<protein>
    <submittedName>
        <fullName evidence="3">GUN4 domain-containing protein</fullName>
    </submittedName>
</protein>
<dbReference type="InterPro" id="IPR008629">
    <property type="entry name" value="GUN4-like"/>
</dbReference>
<dbReference type="Gene3D" id="1.10.10.1770">
    <property type="entry name" value="Gun4-like"/>
    <property type="match status" value="1"/>
</dbReference>
<dbReference type="CDD" id="cd16383">
    <property type="entry name" value="GUN4"/>
    <property type="match status" value="1"/>
</dbReference>
<dbReference type="SUPFAM" id="SSF140869">
    <property type="entry name" value="GUN4-like"/>
    <property type="match status" value="1"/>
</dbReference>
<comment type="caution">
    <text evidence="3">The sequence shown here is derived from an EMBL/GenBank/DDBJ whole genome shotgun (WGS) entry which is preliminary data.</text>
</comment>
<dbReference type="EMBL" id="JACJQT010000009">
    <property type="protein sequence ID" value="MBD2277773.1"/>
    <property type="molecule type" value="Genomic_DNA"/>
</dbReference>
<evidence type="ECO:0000313" key="3">
    <source>
        <dbReference type="EMBL" id="MBD2277773.1"/>
    </source>
</evidence>
<feature type="coiled-coil region" evidence="1">
    <location>
        <begin position="12"/>
        <end position="115"/>
    </location>
</feature>
<organism evidence="3 4">
    <name type="scientific">Aphanizomenon flos-aquae FACHB-1040</name>
    <dbReference type="NCBI Taxonomy" id="2692887"/>
    <lineage>
        <taxon>Bacteria</taxon>
        <taxon>Bacillati</taxon>
        <taxon>Cyanobacteriota</taxon>
        <taxon>Cyanophyceae</taxon>
        <taxon>Nostocales</taxon>
        <taxon>Aphanizomenonaceae</taxon>
        <taxon>Aphanizomenon</taxon>
    </lineage>
</organism>
<keyword evidence="1" id="KW-0175">Coiled coil</keyword>
<evidence type="ECO:0000256" key="1">
    <source>
        <dbReference type="SAM" id="Coils"/>
    </source>
</evidence>
<evidence type="ECO:0000259" key="2">
    <source>
        <dbReference type="Pfam" id="PF05419"/>
    </source>
</evidence>